<dbReference type="RefSeq" id="WP_130432021.1">
    <property type="nucleotide sequence ID" value="NZ_SGXF01000001.1"/>
</dbReference>
<evidence type="ECO:0000313" key="2">
    <source>
        <dbReference type="EMBL" id="RZT02010.1"/>
    </source>
</evidence>
<keyword evidence="3" id="KW-1185">Reference proteome</keyword>
<name>A0A4Q7PRW2_9FIRM</name>
<evidence type="ECO:0000259" key="1">
    <source>
        <dbReference type="Pfam" id="PF08818"/>
    </source>
</evidence>
<gene>
    <name evidence="2" type="ORF">EV209_0112</name>
</gene>
<dbReference type="SUPFAM" id="SSF159888">
    <property type="entry name" value="YdhG-like"/>
    <property type="match status" value="1"/>
</dbReference>
<protein>
    <recommendedName>
        <fullName evidence="1">YdhG-like domain-containing protein</fullName>
    </recommendedName>
</protein>
<accession>A0A4Q7PRW2</accession>
<dbReference type="Gene3D" id="3.90.1150.200">
    <property type="match status" value="1"/>
</dbReference>
<proteinExistence type="predicted"/>
<dbReference type="Pfam" id="PF08818">
    <property type="entry name" value="DUF1801"/>
    <property type="match status" value="1"/>
</dbReference>
<dbReference type="Proteomes" id="UP000292927">
    <property type="component" value="Unassembled WGS sequence"/>
</dbReference>
<dbReference type="EMBL" id="SGXF01000001">
    <property type="protein sequence ID" value="RZT02010.1"/>
    <property type="molecule type" value="Genomic_DNA"/>
</dbReference>
<evidence type="ECO:0000313" key="3">
    <source>
        <dbReference type="Proteomes" id="UP000292927"/>
    </source>
</evidence>
<dbReference type="OrthoDB" id="115213at2"/>
<dbReference type="AlphaFoldDB" id="A0A4Q7PRW2"/>
<feature type="domain" description="YdhG-like" evidence="1">
    <location>
        <begin position="19"/>
        <end position="110"/>
    </location>
</feature>
<organism evidence="2 3">
    <name type="scientific">Cuneatibacter caecimuris</name>
    <dbReference type="NCBI Taxonomy" id="1796618"/>
    <lineage>
        <taxon>Bacteria</taxon>
        <taxon>Bacillati</taxon>
        <taxon>Bacillota</taxon>
        <taxon>Clostridia</taxon>
        <taxon>Lachnospirales</taxon>
        <taxon>Lachnospiraceae</taxon>
        <taxon>Cuneatibacter</taxon>
    </lineage>
</organism>
<sequence>MNDFSAYIKQLTDERQRVRTEEVLDWVSSHFSNLEPRIAWNQPMFTDHGTFIIGFSASRNHLSVSPEQAGMAQFQEKIAKAGYGQSKMLFRIRWDEPVNYTLLEQIIRFNCMDKAECTTFWRK</sequence>
<dbReference type="InterPro" id="IPR014922">
    <property type="entry name" value="YdhG-like"/>
</dbReference>
<comment type="caution">
    <text evidence="2">The sequence shown here is derived from an EMBL/GenBank/DDBJ whole genome shotgun (WGS) entry which is preliminary data.</text>
</comment>
<reference evidence="2 3" key="1">
    <citation type="submission" date="2019-02" db="EMBL/GenBank/DDBJ databases">
        <title>Genomic Encyclopedia of Type Strains, Phase IV (KMG-IV): sequencing the most valuable type-strain genomes for metagenomic binning, comparative biology and taxonomic classification.</title>
        <authorList>
            <person name="Goeker M."/>
        </authorList>
    </citation>
    <scope>NUCLEOTIDE SEQUENCE [LARGE SCALE GENOMIC DNA]</scope>
    <source>
        <strain evidence="2 3">DSM 29486</strain>
    </source>
</reference>